<dbReference type="PANTHER" id="PTHR30193:SF37">
    <property type="entry name" value="INNER MEMBRANE ABC TRANSPORTER PERMEASE PROTEIN YCJO"/>
    <property type="match status" value="1"/>
</dbReference>
<evidence type="ECO:0000313" key="10">
    <source>
        <dbReference type="Proteomes" id="UP000032737"/>
    </source>
</evidence>
<feature type="transmembrane region" description="Helical" evidence="7">
    <location>
        <begin position="260"/>
        <end position="285"/>
    </location>
</feature>
<feature type="transmembrane region" description="Helical" evidence="7">
    <location>
        <begin position="7"/>
        <end position="27"/>
    </location>
</feature>
<evidence type="ECO:0000259" key="8">
    <source>
        <dbReference type="PROSITE" id="PS50928"/>
    </source>
</evidence>
<dbReference type="HOGENOM" id="CLU_016047_0_0_14"/>
<dbReference type="AlphaFoldDB" id="U4KTC9"/>
<evidence type="ECO:0000256" key="5">
    <source>
        <dbReference type="ARBA" id="ARBA00022989"/>
    </source>
</evidence>
<feature type="transmembrane region" description="Helical" evidence="7">
    <location>
        <begin position="104"/>
        <end position="125"/>
    </location>
</feature>
<keyword evidence="10" id="KW-1185">Reference proteome</keyword>
<protein>
    <submittedName>
        <fullName evidence="9">ABC-type sugar transport system, permease component</fullName>
    </submittedName>
</protein>
<dbReference type="CDD" id="cd06261">
    <property type="entry name" value="TM_PBP2"/>
    <property type="match status" value="1"/>
</dbReference>
<dbReference type="OrthoDB" id="9787541at2"/>
<reference evidence="9 10" key="1">
    <citation type="journal article" date="2013" name="J. Mol. Microbiol. Biotechnol.">
        <title>Analysis of the Complete Genomes of Acholeplasma brassicae , A. palmae and A. laidlawii and Their Comparison to the Obligate Parasites from ' Candidatus Phytoplasma'.</title>
        <authorList>
            <person name="Kube M."/>
            <person name="Siewert C."/>
            <person name="Migdoll A.M."/>
            <person name="Duduk B."/>
            <person name="Holz S."/>
            <person name="Rabus R."/>
            <person name="Seemuller E."/>
            <person name="Mitrovic J."/>
            <person name="Muller I."/>
            <person name="Buttner C."/>
            <person name="Reinhardt R."/>
        </authorList>
    </citation>
    <scope>NUCLEOTIDE SEQUENCE [LARGE SCALE GENOMIC DNA]</scope>
    <source>
        <strain evidence="10">0502</strain>
    </source>
</reference>
<feature type="transmembrane region" description="Helical" evidence="7">
    <location>
        <begin position="67"/>
        <end position="92"/>
    </location>
</feature>
<comment type="subcellular location">
    <subcellularLocation>
        <location evidence="1">Cell membrane</location>
        <topology evidence="1">Multi-pass membrane protein</topology>
    </subcellularLocation>
</comment>
<feature type="transmembrane region" description="Helical" evidence="7">
    <location>
        <begin position="156"/>
        <end position="179"/>
    </location>
</feature>
<evidence type="ECO:0000256" key="3">
    <source>
        <dbReference type="ARBA" id="ARBA00022475"/>
    </source>
</evidence>
<keyword evidence="6 7" id="KW-0472">Membrane</keyword>
<dbReference type="GO" id="GO:0005886">
    <property type="term" value="C:plasma membrane"/>
    <property type="evidence" value="ECO:0007669"/>
    <property type="project" value="UniProtKB-SubCell"/>
</dbReference>
<sequence length="291" mass="33008">MYKSKVIPYLFILPMLLFLGLFLIYPFTVNIYNSLFKFQHSLDPNPVFYGLKNYVELFKDPTFKASFVNTISLVLLVIVFQTGIALILSLLVHRIKVFQTFYKVSFFMPIIISATALGLMFNMFYRKDGGMFVQLLELVNIEGFVFLDYEKTSKAFIFLSLPVIWQYIGFYFVIFLTGLSTISDELLEAADIDGASSLTKVFRIQIPLLRNITRIVLVLAITGSLKVFDLPYIMNPTGRPNGTLHFLGTYMYQKSNAANIGSAAAFAVMLVVIGFLMSSISNLVFRPNQDL</sequence>
<evidence type="ECO:0000256" key="2">
    <source>
        <dbReference type="ARBA" id="ARBA00022448"/>
    </source>
</evidence>
<proteinExistence type="predicted"/>
<dbReference type="GO" id="GO:0055085">
    <property type="term" value="P:transmembrane transport"/>
    <property type="evidence" value="ECO:0007669"/>
    <property type="project" value="InterPro"/>
</dbReference>
<dbReference type="InterPro" id="IPR051393">
    <property type="entry name" value="ABC_transporter_permease"/>
</dbReference>
<dbReference type="PANTHER" id="PTHR30193">
    <property type="entry name" value="ABC TRANSPORTER PERMEASE PROTEIN"/>
    <property type="match status" value="1"/>
</dbReference>
<dbReference type="SUPFAM" id="SSF161098">
    <property type="entry name" value="MetI-like"/>
    <property type="match status" value="1"/>
</dbReference>
<dbReference type="Proteomes" id="UP000032737">
    <property type="component" value="Chromosome"/>
</dbReference>
<dbReference type="PROSITE" id="PS50928">
    <property type="entry name" value="ABC_TM1"/>
    <property type="match status" value="1"/>
</dbReference>
<dbReference type="InterPro" id="IPR035906">
    <property type="entry name" value="MetI-like_sf"/>
</dbReference>
<evidence type="ECO:0000313" key="9">
    <source>
        <dbReference type="EMBL" id="CCV66469.1"/>
    </source>
</evidence>
<accession>U4KTC9</accession>
<keyword evidence="4 7" id="KW-0812">Transmembrane</keyword>
<dbReference type="STRING" id="61635.BN85314480"/>
<organism evidence="9 10">
    <name type="scientific">Acholeplasma brassicae</name>
    <dbReference type="NCBI Taxonomy" id="61635"/>
    <lineage>
        <taxon>Bacteria</taxon>
        <taxon>Bacillati</taxon>
        <taxon>Mycoplasmatota</taxon>
        <taxon>Mollicutes</taxon>
        <taxon>Acholeplasmatales</taxon>
        <taxon>Acholeplasmataceae</taxon>
        <taxon>Acholeplasma</taxon>
    </lineage>
</organism>
<keyword evidence="5 7" id="KW-1133">Transmembrane helix</keyword>
<evidence type="ECO:0000256" key="6">
    <source>
        <dbReference type="ARBA" id="ARBA00023136"/>
    </source>
</evidence>
<dbReference type="RefSeq" id="WP_030005329.1">
    <property type="nucleotide sequence ID" value="NC_022549.1"/>
</dbReference>
<dbReference type="EMBL" id="FO681348">
    <property type="protein sequence ID" value="CCV66469.1"/>
    <property type="molecule type" value="Genomic_DNA"/>
</dbReference>
<evidence type="ECO:0000256" key="7">
    <source>
        <dbReference type="SAM" id="Phobius"/>
    </source>
</evidence>
<dbReference type="InterPro" id="IPR000515">
    <property type="entry name" value="MetI-like"/>
</dbReference>
<feature type="domain" description="ABC transmembrane type-1" evidence="8">
    <location>
        <begin position="67"/>
        <end position="281"/>
    </location>
</feature>
<keyword evidence="3" id="KW-1003">Cell membrane</keyword>
<gene>
    <name evidence="9" type="ORF">BN85314480</name>
</gene>
<evidence type="ECO:0000256" key="1">
    <source>
        <dbReference type="ARBA" id="ARBA00004651"/>
    </source>
</evidence>
<keyword evidence="2" id="KW-0813">Transport</keyword>
<keyword evidence="9" id="KW-0762">Sugar transport</keyword>
<dbReference type="Gene3D" id="1.10.3720.10">
    <property type="entry name" value="MetI-like"/>
    <property type="match status" value="1"/>
</dbReference>
<name>U4KTC9_9MOLU</name>
<dbReference type="KEGG" id="abra:BN85314480"/>
<evidence type="ECO:0000256" key="4">
    <source>
        <dbReference type="ARBA" id="ARBA00022692"/>
    </source>
</evidence>